<gene>
    <name evidence="1" type="ORF">ABT39_MTgene279</name>
</gene>
<dbReference type="EMBL" id="LKAM01000001">
    <property type="protein sequence ID" value="KUM50436.1"/>
    <property type="molecule type" value="Genomic_DNA"/>
</dbReference>
<geneLocation type="mitochondrion" evidence="1"/>
<evidence type="ECO:0000313" key="1">
    <source>
        <dbReference type="EMBL" id="KUM50436.1"/>
    </source>
</evidence>
<name>A0A117NIS7_PICGL</name>
<accession>A0A117NIS7</accession>
<protein>
    <submittedName>
        <fullName evidence="1">Uncharacterized protein</fullName>
    </submittedName>
</protein>
<comment type="caution">
    <text evidence="1">The sequence shown here is derived from an EMBL/GenBank/DDBJ whole genome shotgun (WGS) entry which is preliminary data.</text>
</comment>
<proteinExistence type="predicted"/>
<sequence length="43" mass="4774">MDGSALGLLAWCGFDRQSPRCVTIGQGSKVFYYRLDHVVLLLS</sequence>
<reference evidence="1" key="1">
    <citation type="journal article" date="2015" name="Genome Biol. Evol.">
        <title>Organellar Genomes of White Spruce (Picea glauca): Assembly and Annotation.</title>
        <authorList>
            <person name="Jackman S.D."/>
            <person name="Warren R.L."/>
            <person name="Gibb E.A."/>
            <person name="Vandervalk B.P."/>
            <person name="Mohamadi H."/>
            <person name="Chu J."/>
            <person name="Raymond A."/>
            <person name="Pleasance S."/>
            <person name="Coope R."/>
            <person name="Wildung M.R."/>
            <person name="Ritland C.E."/>
            <person name="Bousquet J."/>
            <person name="Jones S.J."/>
            <person name="Bohlmann J."/>
            <person name="Birol I."/>
        </authorList>
    </citation>
    <scope>NUCLEOTIDE SEQUENCE [LARGE SCALE GENOMIC DNA]</scope>
    <source>
        <tissue evidence="1">Flushing bud</tissue>
    </source>
</reference>
<keyword evidence="1" id="KW-0496">Mitochondrion</keyword>
<dbReference type="AlphaFoldDB" id="A0A117NIS7"/>
<organism evidence="1">
    <name type="scientific">Picea glauca</name>
    <name type="common">White spruce</name>
    <name type="synonym">Pinus glauca</name>
    <dbReference type="NCBI Taxonomy" id="3330"/>
    <lineage>
        <taxon>Eukaryota</taxon>
        <taxon>Viridiplantae</taxon>
        <taxon>Streptophyta</taxon>
        <taxon>Embryophyta</taxon>
        <taxon>Tracheophyta</taxon>
        <taxon>Spermatophyta</taxon>
        <taxon>Pinopsida</taxon>
        <taxon>Pinidae</taxon>
        <taxon>Conifers I</taxon>
        <taxon>Pinales</taxon>
        <taxon>Pinaceae</taxon>
        <taxon>Picea</taxon>
    </lineage>
</organism>